<sequence>MKIFTSKKGQLSQLKQQKFKLEKDIQRLFEENLTLLSGYIFIRSEFSIKNSRIDTLAFDPETQAFVIIEYKRQQNSSVVDQGISYLNLMLEYKADFIVEYNEKQKVPLKRNDVDWSQSKVIFVSPAFNDFQIQATNFKDLPIELWEVNRFDNDIITLNIINKSKSAPNIKAVSNEKREELSILKEIKVYQESDHLADKTDFIQELYEDFKQGILNLDPDIEINTRKLYIAFKKDRNIADIRIQQKNLKIWINLPYGELDDPKNLAKNVSNTGHWGNGDYEITIESTQYLEYIMSLIKQAIKD</sequence>
<feature type="domain" description="DUF5655" evidence="1">
    <location>
        <begin position="192"/>
        <end position="299"/>
    </location>
</feature>
<name>A0A2R3FYF0_HAEIF</name>
<dbReference type="GO" id="GO:0004519">
    <property type="term" value="F:endonuclease activity"/>
    <property type="evidence" value="ECO:0007669"/>
    <property type="project" value="UniProtKB-KW"/>
</dbReference>
<evidence type="ECO:0000313" key="3">
    <source>
        <dbReference type="EMBL" id="PRL88235.1"/>
    </source>
</evidence>
<evidence type="ECO:0000259" key="1">
    <source>
        <dbReference type="Pfam" id="PF18899"/>
    </source>
</evidence>
<evidence type="ECO:0000313" key="2">
    <source>
        <dbReference type="EMBL" id="PRK63883.1"/>
    </source>
</evidence>
<dbReference type="EMBL" id="MZHU01000065">
    <property type="protein sequence ID" value="PRK63883.1"/>
    <property type="molecule type" value="Genomic_DNA"/>
</dbReference>
<keyword evidence="2" id="KW-0255">Endonuclease</keyword>
<reference evidence="2 4" key="1">
    <citation type="submission" date="2017-02" db="EMBL/GenBank/DDBJ databases">
        <title>Haemophilus influenzae in COPD genome sequencing project.</title>
        <authorList>
            <person name="Murphy T.F."/>
            <person name="Kong Y."/>
            <person name="Nadendla S."/>
            <person name="Tettelin H."/>
            <person name="Pettigrew M."/>
        </authorList>
    </citation>
    <scope>NUCLEOTIDE SEQUENCE [LARGE SCALE GENOMIC DNA]</scope>
    <source>
        <strain evidence="3 4">19P94H1</strain>
        <strain evidence="2">84P15H4</strain>
    </source>
</reference>
<keyword evidence="2" id="KW-0378">Hydrolase</keyword>
<dbReference type="Pfam" id="PF18899">
    <property type="entry name" value="DUF5655"/>
    <property type="match status" value="1"/>
</dbReference>
<dbReference type="InterPro" id="IPR043714">
    <property type="entry name" value="DUF5655"/>
</dbReference>
<dbReference type="Gene3D" id="3.40.1350.10">
    <property type="match status" value="1"/>
</dbReference>
<dbReference type="EMBL" id="MZKM01000062">
    <property type="protein sequence ID" value="PRL88235.1"/>
    <property type="molecule type" value="Genomic_DNA"/>
</dbReference>
<dbReference type="RefSeq" id="WP_005650618.1">
    <property type="nucleotide sequence ID" value="NZ_AP018770.1"/>
</dbReference>
<organism evidence="2">
    <name type="scientific">Haemophilus influenzae</name>
    <dbReference type="NCBI Taxonomy" id="727"/>
    <lineage>
        <taxon>Bacteria</taxon>
        <taxon>Pseudomonadati</taxon>
        <taxon>Pseudomonadota</taxon>
        <taxon>Gammaproteobacteria</taxon>
        <taxon>Pasteurellales</taxon>
        <taxon>Pasteurellaceae</taxon>
        <taxon>Haemophilus</taxon>
    </lineage>
</organism>
<proteinExistence type="predicted"/>
<comment type="caution">
    <text evidence="2">The sequence shown here is derived from an EMBL/GenBank/DDBJ whole genome shotgun (WGS) entry which is preliminary data.</text>
</comment>
<gene>
    <name evidence="2" type="primary">nucS</name>
    <name evidence="3" type="ORF">BV022_01868</name>
    <name evidence="2" type="ORF">BV163_01533</name>
</gene>
<evidence type="ECO:0000313" key="4">
    <source>
        <dbReference type="Proteomes" id="UP000238666"/>
    </source>
</evidence>
<accession>A0A2R3FYF0</accession>
<protein>
    <submittedName>
        <fullName evidence="2">Endonuclease NucS</fullName>
    </submittedName>
</protein>
<dbReference type="GO" id="GO:0003676">
    <property type="term" value="F:nucleic acid binding"/>
    <property type="evidence" value="ECO:0007669"/>
    <property type="project" value="InterPro"/>
</dbReference>
<dbReference type="InterPro" id="IPR011856">
    <property type="entry name" value="tRNA_endonuc-like_dom_sf"/>
</dbReference>
<keyword evidence="2" id="KW-0540">Nuclease</keyword>
<dbReference type="AlphaFoldDB" id="A0A2R3FYF0"/>